<evidence type="ECO:0000313" key="4">
    <source>
        <dbReference type="EMBL" id="KEP52679.1"/>
    </source>
</evidence>
<dbReference type="InterPro" id="IPR044215">
    <property type="entry name" value="PIG-H"/>
</dbReference>
<gene>
    <name evidence="4" type="ORF">V565_041820</name>
</gene>
<keyword evidence="5" id="KW-1185">Reference proteome</keyword>
<protein>
    <submittedName>
        <fullName evidence="4">GPI-GlcNAc transferase complex, PIG-H component</fullName>
    </submittedName>
</protein>
<dbReference type="UniPathway" id="UPA00196"/>
<dbReference type="PANTHER" id="PTHR15231:SF1">
    <property type="entry name" value="PHOSPHATIDYLINOSITOL N-ACETYLGLUCOSAMINYLTRANSFERASE SUBUNIT H"/>
    <property type="match status" value="1"/>
</dbReference>
<evidence type="ECO:0000256" key="1">
    <source>
        <dbReference type="ARBA" id="ARBA00004687"/>
    </source>
</evidence>
<dbReference type="AlphaFoldDB" id="A0A074S099"/>
<evidence type="ECO:0000313" key="5">
    <source>
        <dbReference type="Proteomes" id="UP000027456"/>
    </source>
</evidence>
<dbReference type="HOGENOM" id="CLU_114240_0_0_1"/>
<dbReference type="GO" id="GO:0000506">
    <property type="term" value="C:glycosylphosphatidylinositol-N-acetylglucosaminyltransferase (GPI-GnT) complex"/>
    <property type="evidence" value="ECO:0007669"/>
    <property type="project" value="InterPro"/>
</dbReference>
<accession>A0A074S099</accession>
<comment type="caution">
    <text evidence="4">The sequence shown here is derived from an EMBL/GenBank/DDBJ whole genome shotgun (WGS) entry which is preliminary data.</text>
</comment>
<keyword evidence="4" id="KW-0808">Transferase</keyword>
<evidence type="ECO:0000256" key="2">
    <source>
        <dbReference type="ARBA" id="ARBA00009610"/>
    </source>
</evidence>
<feature type="domain" description="Phosphatidylinositol N-acetylglucosaminyltransferase subunit H conserved" evidence="3">
    <location>
        <begin position="102"/>
        <end position="174"/>
    </location>
</feature>
<dbReference type="EMBL" id="AZST01000093">
    <property type="protein sequence ID" value="KEP52679.1"/>
    <property type="molecule type" value="Genomic_DNA"/>
</dbReference>
<comment type="pathway">
    <text evidence="1">Glycolipid biosynthesis; glycosylphosphatidylinositol-anchor biosynthesis.</text>
</comment>
<organism evidence="4 5">
    <name type="scientific">Rhizoctonia solani 123E</name>
    <dbReference type="NCBI Taxonomy" id="1423351"/>
    <lineage>
        <taxon>Eukaryota</taxon>
        <taxon>Fungi</taxon>
        <taxon>Dikarya</taxon>
        <taxon>Basidiomycota</taxon>
        <taxon>Agaricomycotina</taxon>
        <taxon>Agaricomycetes</taxon>
        <taxon>Cantharellales</taxon>
        <taxon>Ceratobasidiaceae</taxon>
        <taxon>Rhizoctonia</taxon>
    </lineage>
</organism>
<dbReference type="InterPro" id="IPR019328">
    <property type="entry name" value="PIGH-H_dom"/>
</dbReference>
<evidence type="ECO:0000259" key="3">
    <source>
        <dbReference type="Pfam" id="PF10181"/>
    </source>
</evidence>
<dbReference type="STRING" id="1423351.A0A074S099"/>
<reference evidence="4 5" key="1">
    <citation type="submission" date="2013-12" db="EMBL/GenBank/DDBJ databases">
        <authorList>
            <person name="Cubeta M."/>
            <person name="Pakala S."/>
            <person name="Fedorova N."/>
            <person name="Thomas E."/>
            <person name="Dean R."/>
            <person name="Jabaji S."/>
            <person name="Neate S."/>
            <person name="Toda T."/>
            <person name="Tavantzis S."/>
            <person name="Vilgalys R."/>
            <person name="Bharathan N."/>
            <person name="Pakala S."/>
            <person name="Losada L.S."/>
            <person name="Zafar N."/>
            <person name="Nierman W."/>
        </authorList>
    </citation>
    <scope>NUCLEOTIDE SEQUENCE [LARGE SCALE GENOMIC DNA]</scope>
    <source>
        <strain evidence="4 5">123E</strain>
    </source>
</reference>
<dbReference type="GO" id="GO:0016740">
    <property type="term" value="F:transferase activity"/>
    <property type="evidence" value="ECO:0007669"/>
    <property type="project" value="UniProtKB-KW"/>
</dbReference>
<dbReference type="GO" id="GO:0006506">
    <property type="term" value="P:GPI anchor biosynthetic process"/>
    <property type="evidence" value="ECO:0007669"/>
    <property type="project" value="UniProtKB-UniPathway"/>
</dbReference>
<proteinExistence type="inferred from homology"/>
<name>A0A074S099_9AGAM</name>
<comment type="similarity">
    <text evidence="2">Belongs to the PIGH family.</text>
</comment>
<sequence length="215" mass="24026">MTSNGLENAEPCSDSKLLVISKGFELTVLKFDSGIVEYRVGRNSSRIAKGREGGFGVAIALLVQCAWDRLNGEWTWGTTRGVFLVISFLFLYMRFTEVQHESILALPSIGLQLETHRGLRLFGHHVLSTGVSREFLPISAVSDVIINEGLCGWNIRRYLAVLSAGESRLRVVFQALDPPFPILKEVYHGIRETLFEEWDDGDEREVVPSADDNQG</sequence>
<dbReference type="OrthoDB" id="6256716at2759"/>
<dbReference type="Pfam" id="PF10181">
    <property type="entry name" value="PIG-H"/>
    <property type="match status" value="1"/>
</dbReference>
<dbReference type="PANTHER" id="PTHR15231">
    <property type="entry name" value="PHOSPHATIDYLINOSITOL N-ACETYLGLUCOSAMINYLTRANSFERASE SUBUNIT H"/>
    <property type="match status" value="1"/>
</dbReference>
<dbReference type="Proteomes" id="UP000027456">
    <property type="component" value="Unassembled WGS sequence"/>
</dbReference>